<gene>
    <name evidence="1" type="ORF">BAQU_1336</name>
</gene>
<protein>
    <submittedName>
        <fullName evidence="1">Uncharacterized protein</fullName>
    </submittedName>
</protein>
<proteinExistence type="predicted"/>
<evidence type="ECO:0000313" key="2">
    <source>
        <dbReference type="Proteomes" id="UP000216451"/>
    </source>
</evidence>
<comment type="caution">
    <text evidence="1">The sequence shown here is derived from an EMBL/GenBank/DDBJ whole genome shotgun (WGS) entry which is preliminary data.</text>
</comment>
<reference evidence="1 2" key="1">
    <citation type="journal article" date="2017" name="BMC Genomics">
        <title>Comparative genomic and phylogenomic analyses of the Bifidobacteriaceae family.</title>
        <authorList>
            <person name="Lugli G.A."/>
            <person name="Milani C."/>
            <person name="Turroni F."/>
            <person name="Duranti S."/>
            <person name="Mancabelli L."/>
            <person name="Mangifesta M."/>
            <person name="Ferrario C."/>
            <person name="Modesto M."/>
            <person name="Mattarelli P."/>
            <person name="Jiri K."/>
            <person name="van Sinderen D."/>
            <person name="Ventura M."/>
        </authorList>
    </citation>
    <scope>NUCLEOTIDE SEQUENCE [LARGE SCALE GENOMIC DNA]</scope>
    <source>
        <strain evidence="1 2">LMG 28769</strain>
    </source>
</reference>
<dbReference type="Proteomes" id="UP000216451">
    <property type="component" value="Unassembled WGS sequence"/>
</dbReference>
<dbReference type="GeneID" id="98296005"/>
<sequence>MSNQSTIDYSNPSLTALSKEYGMQLRELSREIGFRKEYQISPYATSTNEYGLSVIRADRHGNVTYDGELMHGTLEQTRQAISLLLQLGHILDTVRAMKGQDDAR</sequence>
<evidence type="ECO:0000313" key="1">
    <source>
        <dbReference type="EMBL" id="OZG67263.1"/>
    </source>
</evidence>
<name>A0A261G7T5_9BIFI</name>
<accession>A0A261G7T5</accession>
<organism evidence="1 2">
    <name type="scientific">Bifidobacterium aquikefiri</name>
    <dbReference type="NCBI Taxonomy" id="1653207"/>
    <lineage>
        <taxon>Bacteria</taxon>
        <taxon>Bacillati</taxon>
        <taxon>Actinomycetota</taxon>
        <taxon>Actinomycetes</taxon>
        <taxon>Bifidobacteriales</taxon>
        <taxon>Bifidobacteriaceae</taxon>
        <taxon>Bifidobacterium</taxon>
    </lineage>
</organism>
<dbReference type="AlphaFoldDB" id="A0A261G7T5"/>
<keyword evidence="2" id="KW-1185">Reference proteome</keyword>
<dbReference type="RefSeq" id="WP_143241975.1">
    <property type="nucleotide sequence ID" value="NZ_JBDNSG010000007.1"/>
</dbReference>
<dbReference type="EMBL" id="MWXA01000005">
    <property type="protein sequence ID" value="OZG67263.1"/>
    <property type="molecule type" value="Genomic_DNA"/>
</dbReference>